<keyword evidence="3 10" id="KW-0812">Transmembrane</keyword>
<dbReference type="InterPro" id="IPR003691">
    <property type="entry name" value="FluC"/>
</dbReference>
<organism evidence="11 12">
    <name type="scientific">Propioniferax innocua</name>
    <dbReference type="NCBI Taxonomy" id="1753"/>
    <lineage>
        <taxon>Bacteria</taxon>
        <taxon>Bacillati</taxon>
        <taxon>Actinomycetota</taxon>
        <taxon>Actinomycetes</taxon>
        <taxon>Propionibacteriales</taxon>
        <taxon>Propionibacteriaceae</taxon>
        <taxon>Propioniferax</taxon>
    </lineage>
</organism>
<evidence type="ECO:0000256" key="1">
    <source>
        <dbReference type="ARBA" id="ARBA00004651"/>
    </source>
</evidence>
<comment type="catalytic activity">
    <reaction evidence="8">
        <text>fluoride(in) = fluoride(out)</text>
        <dbReference type="Rhea" id="RHEA:76159"/>
        <dbReference type="ChEBI" id="CHEBI:17051"/>
    </reaction>
    <physiologicalReaction direction="left-to-right" evidence="8">
        <dbReference type="Rhea" id="RHEA:76160"/>
    </physiologicalReaction>
</comment>
<keyword evidence="6" id="KW-0406">Ion transport</keyword>
<keyword evidence="6" id="KW-0813">Transport</keyword>
<dbReference type="Proteomes" id="UP000316196">
    <property type="component" value="Unassembled WGS sequence"/>
</dbReference>
<comment type="similarity">
    <text evidence="7 10">Belongs to the fluoride channel Fluc/FEX (TC 1.A.43) family.</text>
</comment>
<evidence type="ECO:0000256" key="10">
    <source>
        <dbReference type="RuleBase" id="RU004340"/>
    </source>
</evidence>
<feature type="transmembrane region" description="Helical" evidence="10">
    <location>
        <begin position="105"/>
        <end position="126"/>
    </location>
</feature>
<comment type="function">
    <text evidence="9">Fluoride-specific ion channel. Important for reducing fluoride concentration in the cell, thus reducing its toxicity.</text>
</comment>
<dbReference type="AlphaFoldDB" id="A0A542ZD97"/>
<dbReference type="GO" id="GO:0034220">
    <property type="term" value="P:monoatomic ion transmembrane transport"/>
    <property type="evidence" value="ECO:0007669"/>
    <property type="project" value="UniProtKB-KW"/>
</dbReference>
<reference evidence="11 12" key="1">
    <citation type="submission" date="2019-06" db="EMBL/GenBank/DDBJ databases">
        <title>Sequencing the genomes of 1000 actinobacteria strains.</title>
        <authorList>
            <person name="Klenk H.-P."/>
        </authorList>
    </citation>
    <scope>NUCLEOTIDE SEQUENCE [LARGE SCALE GENOMIC DNA]</scope>
    <source>
        <strain evidence="11 12">DSM 8251</strain>
    </source>
</reference>
<comment type="subcellular location">
    <subcellularLocation>
        <location evidence="1">Cell membrane</location>
        <topology evidence="1">Multi-pass membrane protein</topology>
    </subcellularLocation>
</comment>
<feature type="transmembrane region" description="Helical" evidence="10">
    <location>
        <begin position="12"/>
        <end position="31"/>
    </location>
</feature>
<evidence type="ECO:0000256" key="3">
    <source>
        <dbReference type="ARBA" id="ARBA00022692"/>
    </source>
</evidence>
<keyword evidence="5 10" id="KW-0472">Membrane</keyword>
<dbReference type="Pfam" id="PF02537">
    <property type="entry name" value="CRCB"/>
    <property type="match status" value="1"/>
</dbReference>
<evidence type="ECO:0000313" key="12">
    <source>
        <dbReference type="Proteomes" id="UP000316196"/>
    </source>
</evidence>
<keyword evidence="6" id="KW-0407">Ion channel</keyword>
<gene>
    <name evidence="11" type="ORF">FB460_2187</name>
</gene>
<comment type="caution">
    <text evidence="11">The sequence shown here is derived from an EMBL/GenBank/DDBJ whole genome shotgun (WGS) entry which is preliminary data.</text>
</comment>
<evidence type="ECO:0000256" key="2">
    <source>
        <dbReference type="ARBA" id="ARBA00022475"/>
    </source>
</evidence>
<evidence type="ECO:0000256" key="5">
    <source>
        <dbReference type="ARBA" id="ARBA00023136"/>
    </source>
</evidence>
<accession>A0A542ZD97</accession>
<feature type="transmembrane region" description="Helical" evidence="10">
    <location>
        <begin position="73"/>
        <end position="93"/>
    </location>
</feature>
<dbReference type="EMBL" id="VFOR01000002">
    <property type="protein sequence ID" value="TQL58326.1"/>
    <property type="molecule type" value="Genomic_DNA"/>
</dbReference>
<evidence type="ECO:0000256" key="7">
    <source>
        <dbReference type="ARBA" id="ARBA00035120"/>
    </source>
</evidence>
<evidence type="ECO:0000256" key="4">
    <source>
        <dbReference type="ARBA" id="ARBA00022989"/>
    </source>
</evidence>
<protein>
    <recommendedName>
        <fullName evidence="10">Fluoride-specific ion channel</fullName>
    </recommendedName>
</protein>
<keyword evidence="2 10" id="KW-1003">Cell membrane</keyword>
<feature type="transmembrane region" description="Helical" evidence="10">
    <location>
        <begin position="37"/>
        <end position="61"/>
    </location>
</feature>
<dbReference type="GO" id="GO:0005886">
    <property type="term" value="C:plasma membrane"/>
    <property type="evidence" value="ECO:0007669"/>
    <property type="project" value="UniProtKB-SubCell"/>
</dbReference>
<keyword evidence="4 10" id="KW-1133">Transmembrane helix</keyword>
<evidence type="ECO:0000313" key="11">
    <source>
        <dbReference type="EMBL" id="TQL58326.1"/>
    </source>
</evidence>
<keyword evidence="12" id="KW-1185">Reference proteome</keyword>
<proteinExistence type="inferred from homology"/>
<evidence type="ECO:0000256" key="8">
    <source>
        <dbReference type="ARBA" id="ARBA00035585"/>
    </source>
</evidence>
<evidence type="ECO:0000256" key="9">
    <source>
        <dbReference type="ARBA" id="ARBA00049940"/>
    </source>
</evidence>
<evidence type="ECO:0000256" key="6">
    <source>
        <dbReference type="ARBA" id="ARBA00023303"/>
    </source>
</evidence>
<sequence length="136" mass="13125">MPRPGGGRAPSALSPVVLGLVALGGGIGAVLRHALTLAVAGHSVAVILVINIVGSGVLGGLSARLARPDAPFWLRPVFGVGLLGGFTTFSSVMADAAAAGPAGGAVQILVQVVTCVPAAALGHGLVARGKPVGEGR</sequence>
<name>A0A542ZD97_9ACTN</name>